<dbReference type="Pfam" id="PF25963">
    <property type="entry name" value="Beta-barrel_AAEA"/>
    <property type="match status" value="1"/>
</dbReference>
<dbReference type="InterPro" id="IPR050739">
    <property type="entry name" value="MFP"/>
</dbReference>
<evidence type="ECO:0000259" key="8">
    <source>
        <dbReference type="Pfam" id="PF25963"/>
    </source>
</evidence>
<evidence type="ECO:0000256" key="3">
    <source>
        <dbReference type="ARBA" id="ARBA00022692"/>
    </source>
</evidence>
<sequence length="331" mass="35451">MAEKENNAATAEKNGKDLLKASNPLRLVITVVLVLVALIWGGSKIYHSFLYVETDNAQIEGDIYPVISRVPGRVQQVLCSDNQKVAKGDTLVLLDPADYEVRRDMAEAALDNARASVSAAGEAALAAAAIGQKLSADLRRSENLRRQDVISPSEFDAVKAGALTSSAQHAAAESQHRAAAAQLKMREAELRNAGLQLSYTTITAPADGHVSKKNVQPGQYVAPGQQLIALVGSKKLWVVANFKETQLENIRPGQPVSIKVDAYPGKEFEGEVESISSGTGARFALLPPDNASGNFVKVAQRVPVRILFTGKPDNEHKLAAGMNVVVEIRVK</sequence>
<evidence type="ECO:0000313" key="10">
    <source>
        <dbReference type="Proteomes" id="UP000008841"/>
    </source>
</evidence>
<dbReference type="STRING" id="290315.Clim_0069"/>
<gene>
    <name evidence="9" type="ordered locus">Clim_0069</name>
</gene>
<dbReference type="AlphaFoldDB" id="B3EDU5"/>
<dbReference type="eggNOG" id="COG1566">
    <property type="taxonomic scope" value="Bacteria"/>
</dbReference>
<dbReference type="NCBIfam" id="TIGR01730">
    <property type="entry name" value="RND_mfp"/>
    <property type="match status" value="1"/>
</dbReference>
<comment type="subcellular location">
    <subcellularLocation>
        <location evidence="1">Membrane</location>
        <topology evidence="1">Single-pass membrane protein</topology>
    </subcellularLocation>
</comment>
<evidence type="ECO:0000256" key="2">
    <source>
        <dbReference type="ARBA" id="ARBA00009477"/>
    </source>
</evidence>
<dbReference type="PANTHER" id="PTHR30386:SF26">
    <property type="entry name" value="TRANSPORT PROTEIN COMB"/>
    <property type="match status" value="1"/>
</dbReference>
<name>B3EDU5_CHLL2</name>
<dbReference type="RefSeq" id="WP_012465056.1">
    <property type="nucleotide sequence ID" value="NC_010803.1"/>
</dbReference>
<dbReference type="PANTHER" id="PTHR30386">
    <property type="entry name" value="MEMBRANE FUSION SUBUNIT OF EMRAB-TOLC MULTIDRUG EFFLUX PUMP"/>
    <property type="match status" value="1"/>
</dbReference>
<dbReference type="InterPro" id="IPR006143">
    <property type="entry name" value="RND_pump_MFP"/>
</dbReference>
<dbReference type="GO" id="GO:0016020">
    <property type="term" value="C:membrane"/>
    <property type="evidence" value="ECO:0007669"/>
    <property type="project" value="UniProtKB-SubCell"/>
</dbReference>
<dbReference type="OrthoDB" id="9811754at2"/>
<feature type="domain" description="Multidrug resistance protein MdtA-like barrel-sandwich hybrid" evidence="7">
    <location>
        <begin position="66"/>
        <end position="231"/>
    </location>
</feature>
<evidence type="ECO:0000256" key="6">
    <source>
        <dbReference type="SAM" id="Phobius"/>
    </source>
</evidence>
<dbReference type="SUPFAM" id="SSF111369">
    <property type="entry name" value="HlyD-like secretion proteins"/>
    <property type="match status" value="1"/>
</dbReference>
<dbReference type="EMBL" id="CP001097">
    <property type="protein sequence ID" value="ACD89175.1"/>
    <property type="molecule type" value="Genomic_DNA"/>
</dbReference>
<dbReference type="Pfam" id="PF25917">
    <property type="entry name" value="BSH_RND"/>
    <property type="match status" value="1"/>
</dbReference>
<dbReference type="HOGENOM" id="CLU_018816_15_1_10"/>
<feature type="transmembrane region" description="Helical" evidence="6">
    <location>
        <begin position="24"/>
        <end position="41"/>
    </location>
</feature>
<reference evidence="9 10" key="1">
    <citation type="submission" date="2008-05" db="EMBL/GenBank/DDBJ databases">
        <title>Complete sequence of Chlorobium limicola DSM 245.</title>
        <authorList>
            <consortium name="US DOE Joint Genome Institute"/>
            <person name="Lucas S."/>
            <person name="Copeland A."/>
            <person name="Lapidus A."/>
            <person name="Glavina del Rio T."/>
            <person name="Dalin E."/>
            <person name="Tice H."/>
            <person name="Bruce D."/>
            <person name="Goodwin L."/>
            <person name="Pitluck S."/>
            <person name="Schmutz J."/>
            <person name="Larimer F."/>
            <person name="Land M."/>
            <person name="Hauser L."/>
            <person name="Kyrpides N."/>
            <person name="Ovchinnikova G."/>
            <person name="Zhao F."/>
            <person name="Li T."/>
            <person name="Liu Z."/>
            <person name="Overmann J."/>
            <person name="Bryant D.A."/>
            <person name="Richardson P."/>
        </authorList>
    </citation>
    <scope>NUCLEOTIDE SEQUENCE [LARGE SCALE GENOMIC DNA]</scope>
    <source>
        <strain evidence="10">DSM 245 / NBRC 103803 / 6330</strain>
    </source>
</reference>
<protein>
    <submittedName>
        <fullName evidence="9">Secretion protein HlyD family protein</fullName>
    </submittedName>
</protein>
<evidence type="ECO:0000313" key="9">
    <source>
        <dbReference type="EMBL" id="ACD89175.1"/>
    </source>
</evidence>
<proteinExistence type="inferred from homology"/>
<evidence type="ECO:0000256" key="1">
    <source>
        <dbReference type="ARBA" id="ARBA00004167"/>
    </source>
</evidence>
<dbReference type="GO" id="GO:0022857">
    <property type="term" value="F:transmembrane transporter activity"/>
    <property type="evidence" value="ECO:0007669"/>
    <property type="project" value="InterPro"/>
</dbReference>
<evidence type="ECO:0000256" key="5">
    <source>
        <dbReference type="ARBA" id="ARBA00023136"/>
    </source>
</evidence>
<dbReference type="KEGG" id="cli:Clim_0069"/>
<accession>B3EDU5</accession>
<keyword evidence="4 6" id="KW-1133">Transmembrane helix</keyword>
<keyword evidence="5 6" id="KW-0472">Membrane</keyword>
<organism evidence="9 10">
    <name type="scientific">Chlorobium limicola (strain DSM 245 / NBRC 103803 / 6330)</name>
    <dbReference type="NCBI Taxonomy" id="290315"/>
    <lineage>
        <taxon>Bacteria</taxon>
        <taxon>Pseudomonadati</taxon>
        <taxon>Chlorobiota</taxon>
        <taxon>Chlorobiia</taxon>
        <taxon>Chlorobiales</taxon>
        <taxon>Chlorobiaceae</taxon>
        <taxon>Chlorobium/Pelodictyon group</taxon>
        <taxon>Chlorobium</taxon>
    </lineage>
</organism>
<keyword evidence="3 6" id="KW-0812">Transmembrane</keyword>
<feature type="domain" description="p-hydroxybenzoic acid efflux pump subunit AaeA-like beta-barrel" evidence="8">
    <location>
        <begin position="236"/>
        <end position="328"/>
    </location>
</feature>
<evidence type="ECO:0000256" key="4">
    <source>
        <dbReference type="ARBA" id="ARBA00022989"/>
    </source>
</evidence>
<comment type="similarity">
    <text evidence="2">Belongs to the membrane fusion protein (MFP) (TC 8.A.1) family.</text>
</comment>
<dbReference type="Proteomes" id="UP000008841">
    <property type="component" value="Chromosome"/>
</dbReference>
<dbReference type="InterPro" id="IPR058634">
    <property type="entry name" value="AaeA-lik-b-barrel"/>
</dbReference>
<dbReference type="InterPro" id="IPR058625">
    <property type="entry name" value="MdtA-like_BSH"/>
</dbReference>
<dbReference type="Gene3D" id="2.40.30.170">
    <property type="match status" value="1"/>
</dbReference>
<dbReference type="Gene3D" id="2.40.50.100">
    <property type="match status" value="1"/>
</dbReference>
<evidence type="ECO:0000259" key="7">
    <source>
        <dbReference type="Pfam" id="PF25917"/>
    </source>
</evidence>